<dbReference type="PANTHER" id="PTHR24305">
    <property type="entry name" value="CYTOCHROME P450"/>
    <property type="match status" value="1"/>
</dbReference>
<dbReference type="GO" id="GO:0043386">
    <property type="term" value="P:mycotoxin biosynthetic process"/>
    <property type="evidence" value="ECO:0007669"/>
    <property type="project" value="UniProtKB-ARBA"/>
</dbReference>
<dbReference type="OrthoDB" id="3934656at2759"/>
<comment type="cofactor">
    <cofactor evidence="1 8">
        <name>heme</name>
        <dbReference type="ChEBI" id="CHEBI:30413"/>
    </cofactor>
</comment>
<dbReference type="InterPro" id="IPR001128">
    <property type="entry name" value="Cyt_P450"/>
</dbReference>
<dbReference type="GO" id="GO:0020037">
    <property type="term" value="F:heme binding"/>
    <property type="evidence" value="ECO:0007669"/>
    <property type="project" value="InterPro"/>
</dbReference>
<dbReference type="Proteomes" id="UP001147782">
    <property type="component" value="Unassembled WGS sequence"/>
</dbReference>
<comment type="similarity">
    <text evidence="2 9">Belongs to the cytochrome P450 family.</text>
</comment>
<keyword evidence="10" id="KW-0472">Membrane</keyword>
<keyword evidence="12" id="KW-1185">Reference proteome</keyword>
<dbReference type="EMBL" id="JAPZBS010000008">
    <property type="protein sequence ID" value="KAJ5363950.1"/>
    <property type="molecule type" value="Genomic_DNA"/>
</dbReference>
<keyword evidence="10" id="KW-1133">Transmembrane helix</keyword>
<dbReference type="GO" id="GO:0016705">
    <property type="term" value="F:oxidoreductase activity, acting on paired donors, with incorporation or reduction of molecular oxygen"/>
    <property type="evidence" value="ECO:0007669"/>
    <property type="project" value="InterPro"/>
</dbReference>
<evidence type="ECO:0000313" key="11">
    <source>
        <dbReference type="EMBL" id="KAJ5363950.1"/>
    </source>
</evidence>
<organism evidence="11 12">
    <name type="scientific">Penicillium cataractarum</name>
    <dbReference type="NCBI Taxonomy" id="2100454"/>
    <lineage>
        <taxon>Eukaryota</taxon>
        <taxon>Fungi</taxon>
        <taxon>Dikarya</taxon>
        <taxon>Ascomycota</taxon>
        <taxon>Pezizomycotina</taxon>
        <taxon>Eurotiomycetes</taxon>
        <taxon>Eurotiomycetidae</taxon>
        <taxon>Eurotiales</taxon>
        <taxon>Aspergillaceae</taxon>
        <taxon>Penicillium</taxon>
    </lineage>
</organism>
<dbReference type="InterPro" id="IPR036396">
    <property type="entry name" value="Cyt_P450_sf"/>
</dbReference>
<keyword evidence="7 9" id="KW-0503">Monooxygenase</keyword>
<keyword evidence="5 9" id="KW-0560">Oxidoreductase</keyword>
<dbReference type="AlphaFoldDB" id="A0A9W9RPD1"/>
<dbReference type="RefSeq" id="XP_056551576.1">
    <property type="nucleotide sequence ID" value="XM_056702576.1"/>
</dbReference>
<dbReference type="PANTHER" id="PTHR24305:SF232">
    <property type="entry name" value="P450, PUTATIVE (EUROFUNG)-RELATED"/>
    <property type="match status" value="1"/>
</dbReference>
<dbReference type="Gene3D" id="1.10.630.10">
    <property type="entry name" value="Cytochrome P450"/>
    <property type="match status" value="1"/>
</dbReference>
<dbReference type="InterPro" id="IPR002401">
    <property type="entry name" value="Cyt_P450_E_grp-I"/>
</dbReference>
<keyword evidence="10" id="KW-0812">Transmembrane</keyword>
<dbReference type="GeneID" id="81441755"/>
<evidence type="ECO:0000256" key="4">
    <source>
        <dbReference type="ARBA" id="ARBA00022723"/>
    </source>
</evidence>
<dbReference type="CDD" id="cd11060">
    <property type="entry name" value="CYP57A1-like"/>
    <property type="match status" value="1"/>
</dbReference>
<evidence type="ECO:0000256" key="3">
    <source>
        <dbReference type="ARBA" id="ARBA00022617"/>
    </source>
</evidence>
<evidence type="ECO:0000256" key="2">
    <source>
        <dbReference type="ARBA" id="ARBA00010617"/>
    </source>
</evidence>
<evidence type="ECO:0000256" key="1">
    <source>
        <dbReference type="ARBA" id="ARBA00001971"/>
    </source>
</evidence>
<evidence type="ECO:0000256" key="9">
    <source>
        <dbReference type="RuleBase" id="RU000461"/>
    </source>
</evidence>
<feature type="binding site" description="axial binding residue" evidence="8">
    <location>
        <position position="458"/>
    </location>
    <ligand>
        <name>heme</name>
        <dbReference type="ChEBI" id="CHEBI:30413"/>
    </ligand>
    <ligandPart>
        <name>Fe</name>
        <dbReference type="ChEBI" id="CHEBI:18248"/>
    </ligandPart>
</feature>
<gene>
    <name evidence="11" type="ORF">N7496_009663</name>
</gene>
<comment type="caution">
    <text evidence="11">The sequence shown here is derived from an EMBL/GenBank/DDBJ whole genome shotgun (WGS) entry which is preliminary data.</text>
</comment>
<dbReference type="GO" id="GO:0005506">
    <property type="term" value="F:iron ion binding"/>
    <property type="evidence" value="ECO:0007669"/>
    <property type="project" value="InterPro"/>
</dbReference>
<dbReference type="SUPFAM" id="SSF48264">
    <property type="entry name" value="Cytochrome P450"/>
    <property type="match status" value="1"/>
</dbReference>
<evidence type="ECO:0000256" key="7">
    <source>
        <dbReference type="ARBA" id="ARBA00023033"/>
    </source>
</evidence>
<keyword evidence="6 8" id="KW-0408">Iron</keyword>
<evidence type="ECO:0000256" key="10">
    <source>
        <dbReference type="SAM" id="Phobius"/>
    </source>
</evidence>
<feature type="transmembrane region" description="Helical" evidence="10">
    <location>
        <begin position="14"/>
        <end position="35"/>
    </location>
</feature>
<keyword evidence="4 8" id="KW-0479">Metal-binding</keyword>
<keyword evidence="3 8" id="KW-0349">Heme</keyword>
<accession>A0A9W9RPD1</accession>
<reference evidence="11" key="1">
    <citation type="submission" date="2022-11" db="EMBL/GenBank/DDBJ databases">
        <authorList>
            <person name="Petersen C."/>
        </authorList>
    </citation>
    <scope>NUCLEOTIDE SEQUENCE</scope>
    <source>
        <strain evidence="11">IBT 29864</strain>
    </source>
</reference>
<evidence type="ECO:0000256" key="6">
    <source>
        <dbReference type="ARBA" id="ARBA00023004"/>
    </source>
</evidence>
<dbReference type="Pfam" id="PF00067">
    <property type="entry name" value="p450"/>
    <property type="match status" value="1"/>
</dbReference>
<proteinExistence type="inferred from homology"/>
<dbReference type="FunFam" id="1.10.630.10:FF:000050">
    <property type="entry name" value="Cytochrome P450 monooxygenase"/>
    <property type="match status" value="1"/>
</dbReference>
<name>A0A9W9RPD1_9EURO</name>
<dbReference type="PRINTS" id="PR00385">
    <property type="entry name" value="P450"/>
</dbReference>
<protein>
    <submittedName>
        <fullName evidence="11">Cytochrome P450</fullName>
    </submittedName>
</protein>
<dbReference type="PROSITE" id="PS00086">
    <property type="entry name" value="CYTOCHROME_P450"/>
    <property type="match status" value="1"/>
</dbReference>
<dbReference type="PRINTS" id="PR00463">
    <property type="entry name" value="EP450I"/>
</dbReference>
<dbReference type="InterPro" id="IPR017972">
    <property type="entry name" value="Cyt_P450_CS"/>
</dbReference>
<reference evidence="11" key="2">
    <citation type="journal article" date="2023" name="IMA Fungus">
        <title>Comparative genomic study of the Penicillium genus elucidates a diverse pangenome and 15 lateral gene transfer events.</title>
        <authorList>
            <person name="Petersen C."/>
            <person name="Sorensen T."/>
            <person name="Nielsen M.R."/>
            <person name="Sondergaard T.E."/>
            <person name="Sorensen J.L."/>
            <person name="Fitzpatrick D.A."/>
            <person name="Frisvad J.C."/>
            <person name="Nielsen K.L."/>
        </authorList>
    </citation>
    <scope>NUCLEOTIDE SEQUENCE</scope>
    <source>
        <strain evidence="11">IBT 29864</strain>
    </source>
</reference>
<evidence type="ECO:0000256" key="8">
    <source>
        <dbReference type="PIRSR" id="PIRSR602401-1"/>
    </source>
</evidence>
<dbReference type="GO" id="GO:0004497">
    <property type="term" value="F:monooxygenase activity"/>
    <property type="evidence" value="ECO:0007669"/>
    <property type="project" value="UniProtKB-KW"/>
</dbReference>
<sequence length="519" mass="58937">MGIISDLQVQYSDWTALAAIILALTIISSSLATAFKTGLRSIPGPFLARFSSFYRLVKVSKGDAPIFYRQLHEKYGLIVRTGPNTVDISDPKAVPVIYGINSKFLKSAFYDTFSPFFEDKVMPSMFTIRDPAGHQALRRPVAQKFSMSSIKSLELFADECTKIFVDAMKDLEGQQVDLGAWLQWYAFDVIGAITFQRRFGFMEKREDIQDMIAGLESGLKYAGIVSQVPSLHGWLMGNLSVSKLLAAQPFFKVADPLRTMVQITQECIDDYDRQPQKHGERPDFLAWLRSEETKGKPMSNRDMMNHLSNNLLAGSDTTAISLRAIIYYLVQNRSAYEKLRKEVDDADKNGRLSRYITYAECLELPYLQAAMKEAMRCHPGVSYPLERVVPEGGTVLCGTHLEAGTIVGVNPAVLHHDKSIFGDDAAVFRPERWIEADEEKIKLMDRHLMTFGYGSRTCIGKNISIMEMGKLVPLLIRHFEIEWASEKETEWRVETYWFAKQHGLKCRMRSRDVPTKLKF</sequence>
<dbReference type="InterPro" id="IPR050121">
    <property type="entry name" value="Cytochrome_P450_monoxygenase"/>
</dbReference>
<evidence type="ECO:0000256" key="5">
    <source>
        <dbReference type="ARBA" id="ARBA00023002"/>
    </source>
</evidence>
<evidence type="ECO:0000313" key="12">
    <source>
        <dbReference type="Proteomes" id="UP001147782"/>
    </source>
</evidence>